<feature type="region of interest" description="Disordered" evidence="1">
    <location>
        <begin position="1"/>
        <end position="41"/>
    </location>
</feature>
<evidence type="ECO:0000256" key="1">
    <source>
        <dbReference type="SAM" id="MobiDB-lite"/>
    </source>
</evidence>
<feature type="compositionally biased region" description="Basic and acidic residues" evidence="1">
    <location>
        <begin position="27"/>
        <end position="38"/>
    </location>
</feature>
<sequence>MKQLTEHTTEGQYQPESLQVRRLGSKHKNETETDEARSRPLLVTFPDEDKKASVMKNLYKLKTKGEPFREMIIKHDMSREDREKERLLQKEAREKTAGTNFKFCLHSKRSTRRKTNHQGKKKERNDQPKSDTYVLEK</sequence>
<gene>
    <name evidence="2" type="ORF">NP493_26g03045</name>
</gene>
<organism evidence="2 3">
    <name type="scientific">Ridgeia piscesae</name>
    <name type="common">Tubeworm</name>
    <dbReference type="NCBI Taxonomy" id="27915"/>
    <lineage>
        <taxon>Eukaryota</taxon>
        <taxon>Metazoa</taxon>
        <taxon>Spiralia</taxon>
        <taxon>Lophotrochozoa</taxon>
        <taxon>Annelida</taxon>
        <taxon>Polychaeta</taxon>
        <taxon>Sedentaria</taxon>
        <taxon>Canalipalpata</taxon>
        <taxon>Sabellida</taxon>
        <taxon>Siboglinidae</taxon>
        <taxon>Ridgeia</taxon>
    </lineage>
</organism>
<evidence type="ECO:0000313" key="2">
    <source>
        <dbReference type="EMBL" id="KAK2192590.1"/>
    </source>
</evidence>
<dbReference type="EMBL" id="JAODUO010000027">
    <property type="protein sequence ID" value="KAK2192590.1"/>
    <property type="molecule type" value="Genomic_DNA"/>
</dbReference>
<name>A0AAD9PD52_RIDPI</name>
<dbReference type="PANTHER" id="PTHR37445">
    <property type="entry name" value="PROTEIN CBG24663"/>
    <property type="match status" value="1"/>
</dbReference>
<dbReference type="AlphaFoldDB" id="A0AAD9PD52"/>
<dbReference type="PANTHER" id="PTHR37445:SF3">
    <property type="entry name" value="ZINC FINGER PHD-TYPE DOMAIN-CONTAINING PROTEIN"/>
    <property type="match status" value="1"/>
</dbReference>
<accession>A0AAD9PD52</accession>
<feature type="compositionally biased region" description="Basic residues" evidence="1">
    <location>
        <begin position="105"/>
        <end position="122"/>
    </location>
</feature>
<dbReference type="Proteomes" id="UP001209878">
    <property type="component" value="Unassembled WGS sequence"/>
</dbReference>
<protein>
    <submittedName>
        <fullName evidence="2">Uncharacterized protein</fullName>
    </submittedName>
</protein>
<proteinExistence type="predicted"/>
<feature type="compositionally biased region" description="Basic and acidic residues" evidence="1">
    <location>
        <begin position="123"/>
        <end position="137"/>
    </location>
</feature>
<evidence type="ECO:0000313" key="3">
    <source>
        <dbReference type="Proteomes" id="UP001209878"/>
    </source>
</evidence>
<reference evidence="2" key="1">
    <citation type="journal article" date="2023" name="Mol. Biol. Evol.">
        <title>Third-Generation Sequencing Reveals the Adaptive Role of the Epigenome in Three Deep-Sea Polychaetes.</title>
        <authorList>
            <person name="Perez M."/>
            <person name="Aroh O."/>
            <person name="Sun Y."/>
            <person name="Lan Y."/>
            <person name="Juniper S.K."/>
            <person name="Young C.R."/>
            <person name="Angers B."/>
            <person name="Qian P.Y."/>
        </authorList>
    </citation>
    <scope>NUCLEOTIDE SEQUENCE</scope>
    <source>
        <strain evidence="2">R07B-5</strain>
    </source>
</reference>
<feature type="region of interest" description="Disordered" evidence="1">
    <location>
        <begin position="91"/>
        <end position="137"/>
    </location>
</feature>
<comment type="caution">
    <text evidence="2">The sequence shown here is derived from an EMBL/GenBank/DDBJ whole genome shotgun (WGS) entry which is preliminary data.</text>
</comment>
<keyword evidence="3" id="KW-1185">Reference proteome</keyword>